<keyword evidence="8 10" id="KW-0411">Iron-sulfur</keyword>
<evidence type="ECO:0000256" key="1">
    <source>
        <dbReference type="ARBA" id="ARBA00022448"/>
    </source>
</evidence>
<keyword evidence="9 10" id="KW-0472">Membrane</keyword>
<keyword evidence="3 10" id="KW-0479">Metal-binding</keyword>
<dbReference type="EC" id="7.-.-.-" evidence="10"/>
<evidence type="ECO:0000256" key="5">
    <source>
        <dbReference type="ARBA" id="ARBA00022967"/>
    </source>
</evidence>
<feature type="binding site" evidence="10">
    <location>
        <position position="54"/>
    </location>
    <ligand>
        <name>[4Fe-4S] cluster</name>
        <dbReference type="ChEBI" id="CHEBI:49883"/>
        <label>1</label>
    </ligand>
</feature>
<evidence type="ECO:0000313" key="13">
    <source>
        <dbReference type="EMBL" id="KIH77623.1"/>
    </source>
</evidence>
<comment type="cofactor">
    <cofactor evidence="10">
        <name>[4Fe-4S] cluster</name>
        <dbReference type="ChEBI" id="CHEBI:49883"/>
    </cofactor>
    <text evidence="10">Binds 3 [4Fe-4S] clusters.</text>
</comment>
<dbReference type="Gene3D" id="1.10.15.40">
    <property type="entry name" value="Electron transport complex subunit B, putative Fe-S cluster"/>
    <property type="match status" value="1"/>
</dbReference>
<dbReference type="PROSITE" id="PS51379">
    <property type="entry name" value="4FE4S_FER_2"/>
    <property type="match status" value="2"/>
</dbReference>
<feature type="binding site" evidence="10">
    <location>
        <position position="171"/>
    </location>
    <ligand>
        <name>[4Fe-4S] cluster</name>
        <dbReference type="ChEBI" id="CHEBI:49883"/>
        <label>3</label>
    </ligand>
</feature>
<keyword evidence="14" id="KW-1185">Reference proteome</keyword>
<dbReference type="Pfam" id="PF04060">
    <property type="entry name" value="FeS"/>
    <property type="match status" value="1"/>
</dbReference>
<dbReference type="PROSITE" id="PS00198">
    <property type="entry name" value="4FE4S_FER_1"/>
    <property type="match status" value="1"/>
</dbReference>
<feature type="binding site" evidence="10">
    <location>
        <position position="168"/>
    </location>
    <ligand>
        <name>[4Fe-4S] cluster</name>
        <dbReference type="ChEBI" id="CHEBI:49883"/>
        <label>3</label>
    </ligand>
</feature>
<keyword evidence="2 10" id="KW-0004">4Fe-4S</keyword>
<dbReference type="InterPro" id="IPR007202">
    <property type="entry name" value="4Fe-4S_dom"/>
</dbReference>
<keyword evidence="4 10" id="KW-0677">Repeat</keyword>
<evidence type="ECO:0000256" key="9">
    <source>
        <dbReference type="ARBA" id="ARBA00023136"/>
    </source>
</evidence>
<dbReference type="Pfam" id="PF14697">
    <property type="entry name" value="Fer4_21"/>
    <property type="match status" value="1"/>
</dbReference>
<keyword evidence="7 10" id="KW-0408">Iron</keyword>
<dbReference type="InterPro" id="IPR017900">
    <property type="entry name" value="4Fe4S_Fe_S_CS"/>
</dbReference>
<organism evidence="13 14">
    <name type="scientific">Geoalkalibacter ferrihydriticus DSM 17813</name>
    <dbReference type="NCBI Taxonomy" id="1121915"/>
    <lineage>
        <taxon>Bacteria</taxon>
        <taxon>Pseudomonadati</taxon>
        <taxon>Thermodesulfobacteriota</taxon>
        <taxon>Desulfuromonadia</taxon>
        <taxon>Desulfuromonadales</taxon>
        <taxon>Geoalkalibacteraceae</taxon>
        <taxon>Geoalkalibacter</taxon>
    </lineage>
</organism>
<evidence type="ECO:0000259" key="11">
    <source>
        <dbReference type="PROSITE" id="PS51379"/>
    </source>
</evidence>
<feature type="binding site" evidence="10">
    <location>
        <position position="46"/>
    </location>
    <ligand>
        <name>[4Fe-4S] cluster</name>
        <dbReference type="ChEBI" id="CHEBI:49883"/>
        <label>1</label>
    </ligand>
</feature>
<evidence type="ECO:0000259" key="12">
    <source>
        <dbReference type="PROSITE" id="PS51656"/>
    </source>
</evidence>
<dbReference type="PROSITE" id="PS51656">
    <property type="entry name" value="4FE4S"/>
    <property type="match status" value="1"/>
</dbReference>
<comment type="subunit">
    <text evidence="10">The complex is composed of six subunits: RnfA, RnfB, RnfC, RnfD, RnfE and RnfG.</text>
</comment>
<dbReference type="PANTHER" id="PTHR43560:SF1">
    <property type="entry name" value="ION-TRANSLOCATING OXIDOREDUCTASE COMPLEX SUBUNIT B"/>
    <property type="match status" value="1"/>
</dbReference>
<feature type="region of interest" description="Hydrophobic" evidence="10">
    <location>
        <begin position="1"/>
        <end position="23"/>
    </location>
</feature>
<reference evidence="13 14" key="1">
    <citation type="submission" date="2014-12" db="EMBL/GenBank/DDBJ databases">
        <title>Genomes of Geoalkalibacter ferrihydriticus and Geoalkalibacter subterraneus, two haloalkaliphilic metal-reducing members of the Geobacteraceae.</title>
        <authorList>
            <person name="Badalamenti J.P."/>
            <person name="Torres C.I."/>
            <person name="Krajmalnik-Brown R."/>
            <person name="Bond D.R."/>
        </authorList>
    </citation>
    <scope>NUCLEOTIDE SEQUENCE [LARGE SCALE GENOMIC DNA]</scope>
    <source>
        <strain evidence="13 14">DSM 17813</strain>
    </source>
</reference>
<feature type="binding site" evidence="10">
    <location>
        <position position="71"/>
    </location>
    <ligand>
        <name>[4Fe-4S] cluster</name>
        <dbReference type="ChEBI" id="CHEBI:49883"/>
        <label>1</label>
    </ligand>
</feature>
<dbReference type="GO" id="GO:0046872">
    <property type="term" value="F:metal ion binding"/>
    <property type="evidence" value="ECO:0007669"/>
    <property type="project" value="UniProtKB-KW"/>
</dbReference>
<dbReference type="PANTHER" id="PTHR43560">
    <property type="entry name" value="ION-TRANSLOCATING OXIDOREDUCTASE COMPLEX SUBUNIT B"/>
    <property type="match status" value="1"/>
</dbReference>
<feature type="binding site" evidence="10">
    <location>
        <position position="144"/>
    </location>
    <ligand>
        <name>[4Fe-4S] cluster</name>
        <dbReference type="ChEBI" id="CHEBI:49883"/>
        <label>2</label>
    </ligand>
</feature>
<dbReference type="SUPFAM" id="SSF54862">
    <property type="entry name" value="4Fe-4S ferredoxins"/>
    <property type="match status" value="2"/>
</dbReference>
<dbReference type="Proteomes" id="UP000035068">
    <property type="component" value="Unassembled WGS sequence"/>
</dbReference>
<evidence type="ECO:0000256" key="3">
    <source>
        <dbReference type="ARBA" id="ARBA00022723"/>
    </source>
</evidence>
<feature type="binding site" evidence="10">
    <location>
        <position position="49"/>
    </location>
    <ligand>
        <name>[4Fe-4S] cluster</name>
        <dbReference type="ChEBI" id="CHEBI:49883"/>
        <label>1</label>
    </ligand>
</feature>
<comment type="similarity">
    <text evidence="10">Belongs to the 4Fe4S bacterial-type ferredoxin family. RnfB subfamily.</text>
</comment>
<feature type="binding site" evidence="10">
    <location>
        <position position="148"/>
    </location>
    <ligand>
        <name>[4Fe-4S] cluster</name>
        <dbReference type="ChEBI" id="CHEBI:49883"/>
        <label>3</label>
    </ligand>
</feature>
<dbReference type="RefSeq" id="WP_040095855.1">
    <property type="nucleotide sequence ID" value="NZ_JWJD01000001.1"/>
</dbReference>
<feature type="binding site" evidence="10">
    <location>
        <position position="134"/>
    </location>
    <ligand>
        <name>[4Fe-4S] cluster</name>
        <dbReference type="ChEBI" id="CHEBI:49883"/>
        <label>2</label>
    </ligand>
</feature>
<feature type="binding site" evidence="10">
    <location>
        <position position="138"/>
    </location>
    <ligand>
        <name>[4Fe-4S] cluster</name>
        <dbReference type="ChEBI" id="CHEBI:49883"/>
        <label>2</label>
    </ligand>
</feature>
<gene>
    <name evidence="10" type="primary">rnfB</name>
    <name evidence="13" type="ORF">GFER_02800</name>
</gene>
<dbReference type="GO" id="GO:0009055">
    <property type="term" value="F:electron transfer activity"/>
    <property type="evidence" value="ECO:0007669"/>
    <property type="project" value="InterPro"/>
</dbReference>
<feature type="binding site" evidence="10">
    <location>
        <position position="174"/>
    </location>
    <ligand>
        <name>[4Fe-4S] cluster</name>
        <dbReference type="ChEBI" id="CHEBI:49883"/>
        <label>3</label>
    </ligand>
</feature>
<dbReference type="NCBIfam" id="TIGR01944">
    <property type="entry name" value="rnfB"/>
    <property type="match status" value="1"/>
</dbReference>
<comment type="subcellular location">
    <subcellularLocation>
        <location evidence="10">Cell membrane</location>
    </subcellularLocation>
</comment>
<sequence length="282" mass="29093">MLEAILSLGGIGLTAAIILGLAAKKFAVEVDPRELALLEALPGANCGACGYPGCSGFAQALAEGRADPGDCTPGGKETVEQVARILGVAAVSSDPQVAVVLCQGDRQHAADKYRYLGIDDCNAAQKLIGGPKHCPGGCLGLGSCLRVCPFGAIEITPQGLAVISREFCTGCTKCVAVCPRELIRMTPAAAEVHVLCNSHDKGAVVRKYCSIGCIACHICHKAAPQAYIVEDFLARVVYEHHGDAAPGVEKCPTKCIRDFAKGYPAGSSFLGPASSSKPDIAA</sequence>
<dbReference type="InterPro" id="IPR017896">
    <property type="entry name" value="4Fe4S_Fe-S-bd"/>
</dbReference>
<dbReference type="GO" id="GO:0005886">
    <property type="term" value="C:plasma membrane"/>
    <property type="evidence" value="ECO:0007669"/>
    <property type="project" value="UniProtKB-SubCell"/>
</dbReference>
<dbReference type="InterPro" id="IPR050395">
    <property type="entry name" value="4Fe4S_Ferredoxin_RnfB"/>
</dbReference>
<dbReference type="HAMAP" id="MF_00463">
    <property type="entry name" value="RsxB_RnfB"/>
    <property type="match status" value="1"/>
</dbReference>
<dbReference type="EMBL" id="JWJD01000001">
    <property type="protein sequence ID" value="KIH77623.1"/>
    <property type="molecule type" value="Genomic_DNA"/>
</dbReference>
<accession>A0A0C2EG99</accession>
<proteinExistence type="inferred from homology"/>
<dbReference type="GO" id="GO:0051539">
    <property type="term" value="F:4 iron, 4 sulfur cluster binding"/>
    <property type="evidence" value="ECO:0007669"/>
    <property type="project" value="UniProtKB-UniRule"/>
</dbReference>
<evidence type="ECO:0000256" key="2">
    <source>
        <dbReference type="ARBA" id="ARBA00022485"/>
    </source>
</evidence>
<evidence type="ECO:0000256" key="7">
    <source>
        <dbReference type="ARBA" id="ARBA00023004"/>
    </source>
</evidence>
<evidence type="ECO:0000313" key="14">
    <source>
        <dbReference type="Proteomes" id="UP000035068"/>
    </source>
</evidence>
<dbReference type="Gene3D" id="3.30.70.20">
    <property type="match status" value="1"/>
</dbReference>
<evidence type="ECO:0000256" key="10">
    <source>
        <dbReference type="HAMAP-Rule" id="MF_00463"/>
    </source>
</evidence>
<keyword evidence="1 10" id="KW-0813">Transport</keyword>
<feature type="domain" description="4Fe-4S" evidence="12">
    <location>
        <begin position="29"/>
        <end position="88"/>
    </location>
</feature>
<keyword evidence="5 10" id="KW-1278">Translocase</keyword>
<feature type="domain" description="4Fe-4S ferredoxin-type" evidence="11">
    <location>
        <begin position="159"/>
        <end position="188"/>
    </location>
</feature>
<keyword evidence="10" id="KW-1003">Cell membrane</keyword>
<protein>
    <recommendedName>
        <fullName evidence="10">Ion-translocating oxidoreductase complex subunit B</fullName>
        <ecNumber evidence="10">7.-.-.-</ecNumber>
    </recommendedName>
    <alternativeName>
        <fullName evidence="10">Rnf electron transport complex subunit B</fullName>
    </alternativeName>
</protein>
<name>A0A0C2EG99_9BACT</name>
<keyword evidence="6 10" id="KW-0249">Electron transport</keyword>
<feature type="binding site" evidence="10">
    <location>
        <position position="178"/>
    </location>
    <ligand>
        <name>[4Fe-4S] cluster</name>
        <dbReference type="ChEBI" id="CHEBI:49883"/>
        <label>2</label>
    </ligand>
</feature>
<comment type="caution">
    <text evidence="10">Lacks conserved residue(s) required for the propagation of feature annotation.</text>
</comment>
<dbReference type="GO" id="GO:0022900">
    <property type="term" value="P:electron transport chain"/>
    <property type="evidence" value="ECO:0007669"/>
    <property type="project" value="UniProtKB-UniRule"/>
</dbReference>
<dbReference type="AlphaFoldDB" id="A0A0C2EG99"/>
<evidence type="ECO:0000256" key="4">
    <source>
        <dbReference type="ARBA" id="ARBA00022737"/>
    </source>
</evidence>
<evidence type="ECO:0000256" key="6">
    <source>
        <dbReference type="ARBA" id="ARBA00022982"/>
    </source>
</evidence>
<evidence type="ECO:0000256" key="8">
    <source>
        <dbReference type="ARBA" id="ARBA00023014"/>
    </source>
</evidence>
<dbReference type="InterPro" id="IPR010207">
    <property type="entry name" value="Elect_transpt_cplx_RnfB/RsxB"/>
</dbReference>
<feature type="domain" description="4Fe-4S ferredoxin-type" evidence="11">
    <location>
        <begin position="129"/>
        <end position="158"/>
    </location>
</feature>
<comment type="function">
    <text evidence="10">Part of a membrane-bound complex that couples electron transfer with translocation of ions across the membrane.</text>
</comment>
<comment type="caution">
    <text evidence="13">The sequence shown here is derived from an EMBL/GenBank/DDBJ whole genome shotgun (WGS) entry which is preliminary data.</text>
</comment>